<reference evidence="3" key="1">
    <citation type="submission" date="2020-03" db="EMBL/GenBank/DDBJ databases">
        <title>The deep terrestrial virosphere.</title>
        <authorList>
            <person name="Holmfeldt K."/>
            <person name="Nilsson E."/>
            <person name="Simone D."/>
            <person name="Lopez-Fernandez M."/>
            <person name="Wu X."/>
            <person name="de Brujin I."/>
            <person name="Lundin D."/>
            <person name="Andersson A."/>
            <person name="Bertilsson S."/>
            <person name="Dopson M."/>
        </authorList>
    </citation>
    <scope>NUCLEOTIDE SEQUENCE</scope>
    <source>
        <strain evidence="3">TM448A00282</strain>
        <strain evidence="4">TM448B00260</strain>
    </source>
</reference>
<dbReference type="Pfam" id="PF10979">
    <property type="entry name" value="DUF2786"/>
    <property type="match status" value="1"/>
</dbReference>
<sequence>MDRQKALEKIKKCLRLANSSNPNEAAAAMRQARAMMEKYRIEDADVLIADVIESSARSGAKTRPVAWEAGLAEVVGKAYCCSFLFLSGRGEYRFVGEMAEVASYTMTILLRQIRQARRDYIASHLARCKAATKTKRADVFCNAWVWKVRSSVWAFAGSEEPSAAVATYMAKHYPELGSFTPVDRSGDKKRMSQRDYQDAARGIKAAEGVQLNHGVDGQAPLALH</sequence>
<evidence type="ECO:0000313" key="4">
    <source>
        <dbReference type="EMBL" id="QJH94644.1"/>
    </source>
</evidence>
<dbReference type="EMBL" id="MT143997">
    <property type="protein sequence ID" value="QJA45809.1"/>
    <property type="molecule type" value="Genomic_DNA"/>
</dbReference>
<evidence type="ECO:0000313" key="3">
    <source>
        <dbReference type="EMBL" id="QJA45809.1"/>
    </source>
</evidence>
<gene>
    <name evidence="3" type="ORF">TM448A00282_0043</name>
    <name evidence="4" type="ORF">TM448B00260_0048</name>
</gene>
<feature type="domain" description="DUF2786" evidence="1">
    <location>
        <begin position="5"/>
        <end position="42"/>
    </location>
</feature>
<organism evidence="3">
    <name type="scientific">viral metagenome</name>
    <dbReference type="NCBI Taxonomy" id="1070528"/>
    <lineage>
        <taxon>unclassified sequences</taxon>
        <taxon>metagenomes</taxon>
        <taxon>organismal metagenomes</taxon>
    </lineage>
</organism>
<feature type="domain" description="DUF7168" evidence="2">
    <location>
        <begin position="53"/>
        <end position="182"/>
    </location>
</feature>
<dbReference type="Pfam" id="PF23771">
    <property type="entry name" value="DUF7168"/>
    <property type="match status" value="1"/>
</dbReference>
<dbReference type="PIRSF" id="PIRSF028111">
    <property type="entry name" value="UCP028111"/>
    <property type="match status" value="1"/>
</dbReference>
<dbReference type="InterPro" id="IPR055592">
    <property type="entry name" value="DUF7168"/>
</dbReference>
<dbReference type="InterPro" id="IPR016868">
    <property type="entry name" value="Phage_B3_Orf5"/>
</dbReference>
<dbReference type="EMBL" id="MT144603">
    <property type="protein sequence ID" value="QJH94644.1"/>
    <property type="molecule type" value="Genomic_DNA"/>
</dbReference>
<evidence type="ECO:0000259" key="2">
    <source>
        <dbReference type="Pfam" id="PF23771"/>
    </source>
</evidence>
<dbReference type="InterPro" id="IPR024498">
    <property type="entry name" value="DUF2786"/>
</dbReference>
<protein>
    <submittedName>
        <fullName evidence="3">Uncharacterized protein</fullName>
    </submittedName>
</protein>
<proteinExistence type="predicted"/>
<accession>A0A6H1ZEB6</accession>
<name>A0A6H1ZEB6_9ZZZZ</name>
<evidence type="ECO:0000259" key="1">
    <source>
        <dbReference type="Pfam" id="PF10979"/>
    </source>
</evidence>
<dbReference type="AlphaFoldDB" id="A0A6H1ZEB6"/>